<feature type="region of interest" description="Disordered" evidence="2">
    <location>
        <begin position="768"/>
        <end position="787"/>
    </location>
</feature>
<dbReference type="VEuPathDB" id="PlasmoDB:AK88_02627"/>
<gene>
    <name evidence="3" type="ORF">AK88_02627</name>
</gene>
<feature type="compositionally biased region" description="Basic and acidic residues" evidence="2">
    <location>
        <begin position="1674"/>
        <end position="1690"/>
    </location>
</feature>
<feature type="coiled-coil region" evidence="1">
    <location>
        <begin position="142"/>
        <end position="169"/>
    </location>
</feature>
<feature type="compositionally biased region" description="Low complexity" evidence="2">
    <location>
        <begin position="971"/>
        <end position="990"/>
    </location>
</feature>
<dbReference type="OMA" id="CDKYLFK"/>
<protein>
    <submittedName>
        <fullName evidence="3">Uncharacterized protein</fullName>
    </submittedName>
</protein>
<dbReference type="GeneID" id="24267941"/>
<keyword evidence="1" id="KW-0175">Coiled coil</keyword>
<dbReference type="RefSeq" id="XP_012335675.1">
    <property type="nucleotide sequence ID" value="XM_012480252.1"/>
</dbReference>
<feature type="compositionally biased region" description="Polar residues" evidence="2">
    <location>
        <begin position="291"/>
        <end position="319"/>
    </location>
</feature>
<feature type="region of interest" description="Disordered" evidence="2">
    <location>
        <begin position="971"/>
        <end position="994"/>
    </location>
</feature>
<feature type="region of interest" description="Disordered" evidence="2">
    <location>
        <begin position="2198"/>
        <end position="2239"/>
    </location>
</feature>
<dbReference type="OrthoDB" id="382071at2759"/>
<feature type="region of interest" description="Disordered" evidence="2">
    <location>
        <begin position="708"/>
        <end position="727"/>
    </location>
</feature>
<dbReference type="Proteomes" id="UP000054561">
    <property type="component" value="Unassembled WGS sequence"/>
</dbReference>
<proteinExistence type="predicted"/>
<dbReference type="EMBL" id="KQ001670">
    <property type="protein sequence ID" value="KJP87732.1"/>
    <property type="molecule type" value="Genomic_DNA"/>
</dbReference>
<feature type="compositionally biased region" description="Low complexity" evidence="2">
    <location>
        <begin position="708"/>
        <end position="718"/>
    </location>
</feature>
<feature type="region of interest" description="Disordered" evidence="2">
    <location>
        <begin position="83"/>
        <end position="102"/>
    </location>
</feature>
<feature type="compositionally biased region" description="Acidic residues" evidence="2">
    <location>
        <begin position="2205"/>
        <end position="2214"/>
    </location>
</feature>
<evidence type="ECO:0000256" key="1">
    <source>
        <dbReference type="SAM" id="Coils"/>
    </source>
</evidence>
<sequence>MLIQKFFSLVPGEDKNLEHLVNELAQSKKNIRKIQHYGAKERGDDSSMHKDDVNRKLEKLAITPFGSRRNASEKDKWCSFRQRKNNAEKGSPSVSQKNKKTKIDVSKDIKANKCDSPTSAKFDLSSIKENELFQRIFKTVERENIKCKNEKLKSKCEKLKKLKDNVGHQNEHVKSKNVNEGNKDQLTELLSEFRKVLSDKKKTYATLKIRTRSFGKERASFSLYPDNDVECYNMHYSSKGENAKNGSCVPVYEKNEQREKSKEDTKMPRMRPPYQYAQEKIAQRTDRRISRSSSHNQKGCSSSRINQNDLINAERTNTPRQKEHRNEKTHSQCENQSVMGGETPMKGKKLPPVWEERSSSSSSRGDKSPGQYYIRSCSSNISVPSSNNYKTCKNKHSVSKEKDKMCEQVNDAKTVRMDRKDKNGKKKEKKKADKALDNKLYNHKNKRSHTSRYIFRNAYTPPRSASKYKSLHCRLHSIDDPMGGHYSPECDNSYGKKFQLLVVKKKRKKMNMKIFAKTKIEKHMHTTSGGIHTLEVKSPNSRNGCTNSVKEDCHRYSSIGSIKHTRENSDSCKDDRFDQDMVTSCGNELKNQQTNSNEDEENSSHFKENKKSGLSEKDLHKMSHNGKPVYQMHEGEAEVCAPKVEDKAQNTYVDSKRRKSTGESKIQIRHNKIEEERGSFKCAPKRAANLNNSKSEIADLLTHVTGNTTSRSNTISNTPCERPLGGDLDETTEKLNRGSTSIMGHSIVAEIGTDYLWKDSNLVKLNKKGSELPHKGENIEPGKQRKKGKANFICSDVRDDPQSNDQGKKHIVQDILSFYTRHKNKLNFLLQEEYNYLCGLRDYVSKNAQESEGGKKDDSPDGTSTHECCEGNNLLINELVHQINNCISEKNKLHNSCDEGDLSTNQIKKCDCRKGKENFMYQLYKDDADVHQICVQTDKRIKRIEYYLNQSEKKYLGKNNSITKKATAAFSKNSSNDSSSNNSAPSCKDSLVQSKQPDCPFRRAYMTSLRNSGAEMNHMMMRKKNLSWRGSTMTKREPKGASISAAMNKKVLVRKYVSFQKGLCSITHFKYELLYRIKVSKYLLHNWTKLGGHYRASSNYTLRGIKCAAATFSHPCDRSLMRFKGSLCLFNYKPCVHHSKANAFYFCYMLCTKGRSNFHKRIVNGHNRSRDPKYQYAQKIDHGEFSNYLNCTDGYTFGKNNKTYPNAQRHRENKEKKIFTMQTPSCENNFVVTRTNSNFSHNNCTPFCGGESLNCAHSTRSVMKQAINSMSCSGGKYITKKESASFASTNLRWNPESTPEEGATCESSTHRMANSMWATSTSTYVTQTGGKNNPLKNDIPTSSSLNHLNRNLNTANAGHVNPNLLSDKEKREQLYDNTAGRTKYMQSANSIKSLGIKEESTLNGKLMCEPNYPFEKQLTRINHHMRGSQKDNFTLPNENNYLKNSITVEQPSAHFNLSDNCTSGGKHAECLSFPNVGHTAEYTPQREWYINVYENNCDTNDSLGKSKNMYQLNCSYDQMVNSLCTSRGHIAHGNVGKNKICKEQVKYKKKFNVINDEEGQNGKDNVSKLWVENFNEVREHNRDSDTHSRRQDKCQLVSQVGKNIPGEKINVNKSDNTATADGLDKCYIDWLINGDRRSSRNIGAKLKKKKKKANNIPHAEKDKNGNTPIQNAHCFEKEKKKGNSPEKELTQGETHAAQMNHIRSDRKEIGATTWSSRSGQHNVQLSPPFDARHCNNKKENKNMDKYLNFEKRESYNFFDDAVDTFDRVMREENSKPFNTHLGVSKNEIQTKWEELKRRDNNPEEYSNFANSSNGKMEESYFFPSWNEKQNSKKLKYDINEHIDGDTPLNWNPSSSHPQKGIIDAKEYTMQKEDSPRMDKHGKEGNVFMSNDNTVNTEYNERMNNHFNQSRFSDFYNSNNFSQSFNFTENDRAVRGSSNCDSISHNAVNTNKLDQIIEKIKKWNEHISNDVNYIQCLFCDKYLFKVENHHDRDIVNSSINESMNKEKYTCSICKHKIRMLNKYKDGVQNGKHVDTQKGEYFEDKLKDGKKFTLHNAEGEVDFLKTEKFENSLGITCSGSDKFSTSLPTDASLKDASLKDASLKDTSLNSDVPKKGAYHSGRKSECGNAFGDNCSLAANSGIDDHPQFDKCSSENEALSFHNKNLSYPRGFAMFDDAARNGSCASNVNSDLFHFEELRPKSGSDCYSDSDSDSGEAIDDKSTRSSGENPVHTYSLDNGIKI</sequence>
<evidence type="ECO:0000313" key="4">
    <source>
        <dbReference type="Proteomes" id="UP000054561"/>
    </source>
</evidence>
<accession>A0A0D9QLS5</accession>
<evidence type="ECO:0000256" key="2">
    <source>
        <dbReference type="SAM" id="MobiDB-lite"/>
    </source>
</evidence>
<feature type="compositionally biased region" description="Basic and acidic residues" evidence="2">
    <location>
        <begin position="320"/>
        <end position="331"/>
    </location>
</feature>
<name>A0A0D9QLS5_PLAFR</name>
<feature type="region of interest" description="Disordered" evidence="2">
    <location>
        <begin position="242"/>
        <end position="379"/>
    </location>
</feature>
<reference evidence="3 4" key="1">
    <citation type="submission" date="2014-03" db="EMBL/GenBank/DDBJ databases">
        <title>The Genome Sequence of Plasmodium fragile nilgiri.</title>
        <authorList>
            <consortium name="The Broad Institute Genomics Platform"/>
            <consortium name="The Broad Institute Genome Sequencing Center for Infectious Disease"/>
            <person name="Neafsey D."/>
            <person name="Duraisingh M."/>
            <person name="Young S.K."/>
            <person name="Zeng Q."/>
            <person name="Gargeya S."/>
            <person name="Abouelleil A."/>
            <person name="Alvarado L."/>
            <person name="Chapman S.B."/>
            <person name="Gainer-Dewar J."/>
            <person name="Goldberg J."/>
            <person name="Griggs A."/>
            <person name="Gujja S."/>
            <person name="Hansen M."/>
            <person name="Howarth C."/>
            <person name="Imamovic A."/>
            <person name="Larimer J."/>
            <person name="Pearson M."/>
            <person name="Poon T.W."/>
            <person name="Priest M."/>
            <person name="Roberts A."/>
            <person name="Saif S."/>
            <person name="Shea T."/>
            <person name="Sykes S."/>
            <person name="Wortman J."/>
            <person name="Nusbaum C."/>
            <person name="Birren B."/>
        </authorList>
    </citation>
    <scope>NUCLEOTIDE SEQUENCE [LARGE SCALE GENOMIC DNA]</scope>
    <source>
        <strain evidence="4">nilgiri</strain>
    </source>
</reference>
<feature type="compositionally biased region" description="Basic and acidic residues" evidence="2">
    <location>
        <begin position="253"/>
        <end position="267"/>
    </location>
</feature>
<feature type="region of interest" description="Disordered" evidence="2">
    <location>
        <begin position="1641"/>
        <end position="1698"/>
    </location>
</feature>
<feature type="compositionally biased region" description="Basic and acidic residues" evidence="2">
    <location>
        <begin position="602"/>
        <end position="621"/>
    </location>
</feature>
<evidence type="ECO:0000313" key="3">
    <source>
        <dbReference type="EMBL" id="KJP87732.1"/>
    </source>
</evidence>
<keyword evidence="4" id="KW-1185">Reference proteome</keyword>
<feature type="compositionally biased region" description="Basic and acidic residues" evidence="2">
    <location>
        <begin position="768"/>
        <end position="783"/>
    </location>
</feature>
<feature type="region of interest" description="Disordered" evidence="2">
    <location>
        <begin position="588"/>
        <end position="622"/>
    </location>
</feature>
<organism evidence="3 4">
    <name type="scientific">Plasmodium fragile</name>
    <dbReference type="NCBI Taxonomy" id="5857"/>
    <lineage>
        <taxon>Eukaryota</taxon>
        <taxon>Sar</taxon>
        <taxon>Alveolata</taxon>
        <taxon>Apicomplexa</taxon>
        <taxon>Aconoidasida</taxon>
        <taxon>Haemosporida</taxon>
        <taxon>Plasmodiidae</taxon>
        <taxon>Plasmodium</taxon>
        <taxon>Plasmodium (Plasmodium)</taxon>
    </lineage>
</organism>